<dbReference type="InterPro" id="IPR011009">
    <property type="entry name" value="Kinase-like_dom_sf"/>
</dbReference>
<evidence type="ECO:0000313" key="1">
    <source>
        <dbReference type="EMBL" id="WUQ85958.1"/>
    </source>
</evidence>
<dbReference type="SUPFAM" id="SSF56112">
    <property type="entry name" value="Protein kinase-like (PK-like)"/>
    <property type="match status" value="1"/>
</dbReference>
<dbReference type="EMBL" id="CP108110">
    <property type="protein sequence ID" value="WUQ85958.1"/>
    <property type="molecule type" value="Genomic_DNA"/>
</dbReference>
<protein>
    <recommendedName>
        <fullName evidence="3">Aminoglycoside phosphotransferase</fullName>
    </recommendedName>
</protein>
<gene>
    <name evidence="1" type="ORF">OHA16_25115</name>
</gene>
<keyword evidence="2" id="KW-1185">Reference proteome</keyword>
<evidence type="ECO:0000313" key="2">
    <source>
        <dbReference type="Proteomes" id="UP001432222"/>
    </source>
</evidence>
<organism evidence="1 2">
    <name type="scientific">Kitasatospora purpeofusca</name>
    <dbReference type="NCBI Taxonomy" id="67352"/>
    <lineage>
        <taxon>Bacteria</taxon>
        <taxon>Bacillati</taxon>
        <taxon>Actinomycetota</taxon>
        <taxon>Actinomycetes</taxon>
        <taxon>Kitasatosporales</taxon>
        <taxon>Streptomycetaceae</taxon>
        <taxon>Kitasatospora</taxon>
    </lineage>
</organism>
<dbReference type="RefSeq" id="WP_328956628.1">
    <property type="nucleotide sequence ID" value="NZ_CP108110.1"/>
</dbReference>
<evidence type="ECO:0008006" key="3">
    <source>
        <dbReference type="Google" id="ProtNLM"/>
    </source>
</evidence>
<sequence length="294" mass="31324">MRHRWADLPSGVRLLIAAKSGVVTGVTTPDAGRTAEFAAVVDTTVRRVFVKAARLDSPNLWMARKEAQAAAAVRGIGANLLWQQEADGWLVTAFEYLPGRHADLSPGSTDLPLIAGTLAGLADRLTPAPAVRTLGLAQRWRGSALWSEIADADCLTPWQAEHLDVLVALEGRAAEAVAGDTLAHTDMTGPNILVSGARVRIVDWSWPAPAGAWVDTASLIPRLIAAGHTVERARRWAMTVPHYAVAEPSKVAAMAAVIAARWRLSAIRDGEWAALSAAADRWVADLLPVGTTRP</sequence>
<accession>A0ABZ1U4F7</accession>
<name>A0ABZ1U4F7_9ACTN</name>
<dbReference type="Proteomes" id="UP001432222">
    <property type="component" value="Chromosome"/>
</dbReference>
<reference evidence="1" key="1">
    <citation type="submission" date="2022-10" db="EMBL/GenBank/DDBJ databases">
        <title>The complete genomes of actinobacterial strains from the NBC collection.</title>
        <authorList>
            <person name="Joergensen T.S."/>
            <person name="Alvarez Arevalo M."/>
            <person name="Sterndorff E.B."/>
            <person name="Faurdal D."/>
            <person name="Vuksanovic O."/>
            <person name="Mourched A.-S."/>
            <person name="Charusanti P."/>
            <person name="Shaw S."/>
            <person name="Blin K."/>
            <person name="Weber T."/>
        </authorList>
    </citation>
    <scope>NUCLEOTIDE SEQUENCE</scope>
    <source>
        <strain evidence="1">NBC_00222</strain>
    </source>
</reference>
<proteinExistence type="predicted"/>